<dbReference type="eggNOG" id="COG2020">
    <property type="taxonomic scope" value="Bacteria"/>
</dbReference>
<keyword evidence="3" id="KW-1133">Transmembrane helix</keyword>
<comment type="subcellular location">
    <subcellularLocation>
        <location evidence="1">Endomembrane system</location>
        <topology evidence="1">Multi-pass membrane protein</topology>
    </subcellularLocation>
</comment>
<dbReference type="PANTHER" id="PTHR43847:SF1">
    <property type="entry name" value="BLL3993 PROTEIN"/>
    <property type="match status" value="1"/>
</dbReference>
<dbReference type="HOGENOM" id="CLU_2332628_0_0_7"/>
<keyword evidence="2" id="KW-0812">Transmembrane</keyword>
<reference evidence="5 6" key="1">
    <citation type="submission" date="2006-10" db="EMBL/GenBank/DDBJ databases">
        <title>Complete sequence of Syntrophobacter fumaroxidans MPOB.</title>
        <authorList>
            <consortium name="US DOE Joint Genome Institute"/>
            <person name="Copeland A."/>
            <person name="Lucas S."/>
            <person name="Lapidus A."/>
            <person name="Barry K."/>
            <person name="Detter J.C."/>
            <person name="Glavina del Rio T."/>
            <person name="Hammon N."/>
            <person name="Israni S."/>
            <person name="Pitluck S."/>
            <person name="Goltsman E.G."/>
            <person name="Martinez M."/>
            <person name="Schmutz J."/>
            <person name="Larimer F."/>
            <person name="Land M."/>
            <person name="Hauser L."/>
            <person name="Kyrpides N."/>
            <person name="Kim E."/>
            <person name="Boone D.R."/>
            <person name="Brockman F."/>
            <person name="Culley D."/>
            <person name="Ferry J."/>
            <person name="Gunsalus R."/>
            <person name="McInerney M.J."/>
            <person name="Morrison M."/>
            <person name="Plugge C."/>
            <person name="Rohlin L."/>
            <person name="Scholten J."/>
            <person name="Sieber J."/>
            <person name="Stams A.J.M."/>
            <person name="Worm P."/>
            <person name="Henstra A.M."/>
            <person name="Richardson P."/>
        </authorList>
    </citation>
    <scope>NUCLEOTIDE SEQUENCE [LARGE SCALE GENOMIC DNA]</scope>
    <source>
        <strain evidence="6">DSM 10017 / MPOB</strain>
    </source>
</reference>
<evidence type="ECO:0000256" key="2">
    <source>
        <dbReference type="ARBA" id="ARBA00022692"/>
    </source>
</evidence>
<evidence type="ECO:0000313" key="6">
    <source>
        <dbReference type="Proteomes" id="UP000001784"/>
    </source>
</evidence>
<protein>
    <recommendedName>
        <fullName evidence="7">Isoprenylcysteine carboxyl methyltransferase</fullName>
    </recommendedName>
</protein>
<evidence type="ECO:0000313" key="5">
    <source>
        <dbReference type="EMBL" id="ABK16206.1"/>
    </source>
</evidence>
<dbReference type="STRING" id="335543.Sfum_0506"/>
<evidence type="ECO:0000256" key="1">
    <source>
        <dbReference type="ARBA" id="ARBA00004127"/>
    </source>
</evidence>
<evidence type="ECO:0000256" key="3">
    <source>
        <dbReference type="ARBA" id="ARBA00022989"/>
    </source>
</evidence>
<dbReference type="Gene3D" id="1.20.120.1630">
    <property type="match status" value="1"/>
</dbReference>
<evidence type="ECO:0008006" key="7">
    <source>
        <dbReference type="Google" id="ProtNLM"/>
    </source>
</evidence>
<dbReference type="InterPro" id="IPR052527">
    <property type="entry name" value="Metal_cation-efflux_comp"/>
</dbReference>
<dbReference type="InterPro" id="IPR007318">
    <property type="entry name" value="Phopholipid_MeTrfase"/>
</dbReference>
<keyword evidence="4" id="KW-0472">Membrane</keyword>
<dbReference type="PANTHER" id="PTHR43847">
    <property type="entry name" value="BLL3993 PROTEIN"/>
    <property type="match status" value="1"/>
</dbReference>
<dbReference type="AlphaFoldDB" id="A0LFK4"/>
<gene>
    <name evidence="5" type="ordered locus">Sfum_0506</name>
</gene>
<dbReference type="KEGG" id="sfu:Sfum_0506"/>
<dbReference type="InParanoid" id="A0LFK4"/>
<keyword evidence="6" id="KW-1185">Reference proteome</keyword>
<dbReference type="EMBL" id="CP000478">
    <property type="protein sequence ID" value="ABK16206.1"/>
    <property type="molecule type" value="Genomic_DNA"/>
</dbReference>
<dbReference type="GO" id="GO:0012505">
    <property type="term" value="C:endomembrane system"/>
    <property type="evidence" value="ECO:0007669"/>
    <property type="project" value="UniProtKB-SubCell"/>
</dbReference>
<evidence type="ECO:0000256" key="4">
    <source>
        <dbReference type="ARBA" id="ARBA00023136"/>
    </source>
</evidence>
<dbReference type="Pfam" id="PF04191">
    <property type="entry name" value="PEMT"/>
    <property type="match status" value="1"/>
</dbReference>
<accession>A0LFK4</accession>
<organism evidence="5 6">
    <name type="scientific">Syntrophobacter fumaroxidans (strain DSM 10017 / MPOB)</name>
    <dbReference type="NCBI Taxonomy" id="335543"/>
    <lineage>
        <taxon>Bacteria</taxon>
        <taxon>Pseudomonadati</taxon>
        <taxon>Thermodesulfobacteriota</taxon>
        <taxon>Syntrophobacteria</taxon>
        <taxon>Syntrophobacterales</taxon>
        <taxon>Syntrophobacteraceae</taxon>
        <taxon>Syntrophobacter</taxon>
    </lineage>
</organism>
<sequence length="98" mass="11484">MLLFARLSLGRSIGFVPAQRVIVTGGAYRIVRHPIYTGIFLSFIAWTLRDYSPRVLAISVIGCGLFVLKSFIEERFLREDPEYRDYLTRVRWRWFPGI</sequence>
<dbReference type="Proteomes" id="UP000001784">
    <property type="component" value="Chromosome"/>
</dbReference>
<name>A0LFK4_SYNFM</name>
<proteinExistence type="predicted"/>